<keyword evidence="1" id="KW-1133">Transmembrane helix</keyword>
<organism evidence="2">
    <name type="scientific">hydrothermal vent metagenome</name>
    <dbReference type="NCBI Taxonomy" id="652676"/>
    <lineage>
        <taxon>unclassified sequences</taxon>
        <taxon>metagenomes</taxon>
        <taxon>ecological metagenomes</taxon>
    </lineage>
</organism>
<evidence type="ECO:0000256" key="1">
    <source>
        <dbReference type="SAM" id="Phobius"/>
    </source>
</evidence>
<dbReference type="EMBL" id="UOEK01000307">
    <property type="protein sequence ID" value="VAW05007.1"/>
    <property type="molecule type" value="Genomic_DNA"/>
</dbReference>
<keyword evidence="1" id="KW-0812">Transmembrane</keyword>
<protein>
    <submittedName>
        <fullName evidence="2">Uncharacterized protein</fullName>
    </submittedName>
</protein>
<keyword evidence="1" id="KW-0472">Membrane</keyword>
<name>A0A3B0SV94_9ZZZZ</name>
<accession>A0A3B0SV94</accession>
<dbReference type="AlphaFoldDB" id="A0A3B0SV94"/>
<gene>
    <name evidence="2" type="ORF">MNBD_ACTINO02-2894</name>
</gene>
<feature type="transmembrane region" description="Helical" evidence="1">
    <location>
        <begin position="34"/>
        <end position="53"/>
    </location>
</feature>
<evidence type="ECO:0000313" key="2">
    <source>
        <dbReference type="EMBL" id="VAW05007.1"/>
    </source>
</evidence>
<reference evidence="2" key="1">
    <citation type="submission" date="2018-06" db="EMBL/GenBank/DDBJ databases">
        <authorList>
            <person name="Zhirakovskaya E."/>
        </authorList>
    </citation>
    <scope>NUCLEOTIDE SEQUENCE</scope>
</reference>
<sequence length="123" mass="13296">MTKDTRSWRRPGPTRKSFITLTFSAVSRNDPRHGIWILPILIAAIIGSTVVFVDRLPEAVISVPETSATSTTLADTASTTTSTTVDPATAELVASTTAFQAEAATLAEEAVTLNQQWDDREFD</sequence>
<feature type="non-terminal residue" evidence="2">
    <location>
        <position position="123"/>
    </location>
</feature>
<proteinExistence type="predicted"/>